<dbReference type="PANTHER" id="PTHR30050">
    <property type="entry name" value="CHROMOSOMAL REPLICATION INITIATOR PROTEIN DNAA"/>
    <property type="match status" value="1"/>
</dbReference>
<evidence type="ECO:0000259" key="1">
    <source>
        <dbReference type="Pfam" id="PF22688"/>
    </source>
</evidence>
<dbReference type="InterPro" id="IPR027417">
    <property type="entry name" value="P-loop_NTPase"/>
</dbReference>
<feature type="domain" description="Hda lid" evidence="1">
    <location>
        <begin position="172"/>
        <end position="216"/>
    </location>
</feature>
<dbReference type="SUPFAM" id="SSF52540">
    <property type="entry name" value="P-loop containing nucleoside triphosphate hydrolases"/>
    <property type="match status" value="1"/>
</dbReference>
<reference evidence="2 3" key="1">
    <citation type="submission" date="2024-05" db="EMBL/GenBank/DDBJ databases">
        <authorList>
            <person name="Jiang F."/>
        </authorList>
    </citation>
    <scope>NUCLEOTIDE SEQUENCE [LARGE SCALE GENOMIC DNA]</scope>
    <source>
        <strain evidence="2 3">LZ166</strain>
    </source>
</reference>
<dbReference type="InterPro" id="IPR055199">
    <property type="entry name" value="Hda_lid"/>
</dbReference>
<evidence type="ECO:0000313" key="2">
    <source>
        <dbReference type="EMBL" id="MEX0408460.1"/>
    </source>
</evidence>
<dbReference type="Gene3D" id="3.40.50.300">
    <property type="entry name" value="P-loop containing nucleotide triphosphate hydrolases"/>
    <property type="match status" value="1"/>
</dbReference>
<keyword evidence="3" id="KW-1185">Reference proteome</keyword>
<accession>A0ABV3SQ72</accession>
<proteinExistence type="predicted"/>
<dbReference type="PANTHER" id="PTHR30050:SF5">
    <property type="entry name" value="DNAA REGULATORY INACTIVATOR HDA"/>
    <property type="match status" value="1"/>
</dbReference>
<protein>
    <submittedName>
        <fullName evidence="2">DnaA regulatory inactivator HdaA</fullName>
    </submittedName>
</protein>
<dbReference type="EMBL" id="JBDPGJ010000005">
    <property type="protein sequence ID" value="MEX0408460.1"/>
    <property type="molecule type" value="Genomic_DNA"/>
</dbReference>
<gene>
    <name evidence="2" type="primary">hdaA</name>
    <name evidence="2" type="ORF">ABGN05_22620</name>
</gene>
<dbReference type="Pfam" id="PF22688">
    <property type="entry name" value="Hda_lid"/>
    <property type="match status" value="1"/>
</dbReference>
<comment type="caution">
    <text evidence="2">The sequence shown here is derived from an EMBL/GenBank/DDBJ whole genome shotgun (WGS) entry which is preliminary data.</text>
</comment>
<dbReference type="NCBIfam" id="NF006571">
    <property type="entry name" value="PRK09087.1"/>
    <property type="match status" value="1"/>
</dbReference>
<dbReference type="Gene3D" id="1.10.8.60">
    <property type="match status" value="1"/>
</dbReference>
<dbReference type="Proteomes" id="UP001556692">
    <property type="component" value="Unassembled WGS sequence"/>
</dbReference>
<sequence length="235" mass="25193">MSVKAKANPRQLPLDLGHHAEFSRDSLVVSPANAKAVAAIDRWPDWPSPVVILAGPTGSGKTHLGAVWAEAADAQRIPLEGLGLACQVAEAGRPVLIDGVEARGFDQTALFHLINSVRAANSFLLMTSRTFPLAWGVSLPDLESRLKAATVVEIGEPDDMLLAGVITKLFADRQLDVEAHVVSYLVSRMERSLSTAGRVVEKLDRAALEQKSRITRGLAAQVVTAMDQGQGEFEL</sequence>
<name>A0ABV3SQ72_9HYPH</name>
<organism evidence="2 3">
    <name type="scientific">Aquibium pacificus</name>
    <dbReference type="NCBI Taxonomy" id="3153579"/>
    <lineage>
        <taxon>Bacteria</taxon>
        <taxon>Pseudomonadati</taxon>
        <taxon>Pseudomonadota</taxon>
        <taxon>Alphaproteobacteria</taxon>
        <taxon>Hyphomicrobiales</taxon>
        <taxon>Phyllobacteriaceae</taxon>
        <taxon>Aquibium</taxon>
    </lineage>
</organism>
<dbReference type="RefSeq" id="WP_367956324.1">
    <property type="nucleotide sequence ID" value="NZ_JBDPGJ010000005.1"/>
</dbReference>
<evidence type="ECO:0000313" key="3">
    <source>
        <dbReference type="Proteomes" id="UP001556692"/>
    </source>
</evidence>